<dbReference type="GO" id="GO:0046677">
    <property type="term" value="P:response to antibiotic"/>
    <property type="evidence" value="ECO:0007669"/>
    <property type="project" value="InterPro"/>
</dbReference>
<evidence type="ECO:0000313" key="3">
    <source>
        <dbReference type="EMBL" id="SHH41306.1"/>
    </source>
</evidence>
<dbReference type="InterPro" id="IPR045155">
    <property type="entry name" value="Beta-lactam_cat"/>
</dbReference>
<feature type="domain" description="Beta-lactamase class A catalytic" evidence="2">
    <location>
        <begin position="136"/>
        <end position="282"/>
    </location>
</feature>
<dbReference type="InterPro" id="IPR012338">
    <property type="entry name" value="Beta-lactam/transpept-like"/>
</dbReference>
<dbReference type="GO" id="GO:0008800">
    <property type="term" value="F:beta-lactamase activity"/>
    <property type="evidence" value="ECO:0007669"/>
    <property type="project" value="InterPro"/>
</dbReference>
<evidence type="ECO:0000256" key="1">
    <source>
        <dbReference type="SAM" id="MobiDB-lite"/>
    </source>
</evidence>
<keyword evidence="4" id="KW-1185">Reference proteome</keyword>
<reference evidence="3 4" key="1">
    <citation type="submission" date="2016-11" db="EMBL/GenBank/DDBJ databases">
        <authorList>
            <person name="Jaros S."/>
            <person name="Januszkiewicz K."/>
            <person name="Wedrychowicz H."/>
        </authorList>
    </citation>
    <scope>NUCLEOTIDE SEQUENCE [LARGE SCALE GENOMIC DNA]</scope>
    <source>
        <strain evidence="3 4">DSM 45627</strain>
    </source>
</reference>
<dbReference type="Pfam" id="PF13354">
    <property type="entry name" value="Beta-lactamase2"/>
    <property type="match status" value="1"/>
</dbReference>
<dbReference type="PANTHER" id="PTHR35333">
    <property type="entry name" value="BETA-LACTAMASE"/>
    <property type="match status" value="1"/>
</dbReference>
<feature type="compositionally biased region" description="Low complexity" evidence="1">
    <location>
        <begin position="26"/>
        <end position="60"/>
    </location>
</feature>
<feature type="region of interest" description="Disordered" evidence="1">
    <location>
        <begin position="26"/>
        <end position="69"/>
    </location>
</feature>
<protein>
    <submittedName>
        <fullName evidence="3">Beta-lactamase class A</fullName>
    </submittedName>
</protein>
<dbReference type="OrthoDB" id="3524371at2"/>
<proteinExistence type="predicted"/>
<accession>A0A1M5SS25</accession>
<sequence length="313" mass="31936">MAGALCAVATCSFGAGVVVARAQGEAVTQQRPAAPAAATGTTRTADPTTPSSHPPAAATTRSDGRGAATRSVLDTTLAAAAPGTLSVAAVDTETGTRYRGGDRDGHWLASVYKLLVLEALLLRHQDAGTAPTADEAEAARAMIEHSDNRAGYRLYTRVGGAGALADTARRIGLTDLGTGRSDPAFTRTGAAGCVRALRALTRPGELSAPSRRFALDLLHAVATDQRWGVGAAADGDDFANKNGWLSVDDGNGSGEDDGGRWIVNSVGIVPAGGHQVVVAVLTQHQPSYAGGVALVRRLARLAVAAARYPTPAR</sequence>
<evidence type="ECO:0000259" key="2">
    <source>
        <dbReference type="Pfam" id="PF13354"/>
    </source>
</evidence>
<dbReference type="Gene3D" id="3.40.710.10">
    <property type="entry name" value="DD-peptidase/beta-lactamase superfamily"/>
    <property type="match status" value="1"/>
</dbReference>
<dbReference type="GO" id="GO:0030655">
    <property type="term" value="P:beta-lactam antibiotic catabolic process"/>
    <property type="evidence" value="ECO:0007669"/>
    <property type="project" value="InterPro"/>
</dbReference>
<gene>
    <name evidence="3" type="ORF">SAMN05443575_3800</name>
</gene>
<dbReference type="STRING" id="1206085.SAMN05443575_3800"/>
<evidence type="ECO:0000313" key="4">
    <source>
        <dbReference type="Proteomes" id="UP000186132"/>
    </source>
</evidence>
<dbReference type="RefSeq" id="WP_073392007.1">
    <property type="nucleotide sequence ID" value="NZ_FQVU01000006.1"/>
</dbReference>
<dbReference type="PANTHER" id="PTHR35333:SF3">
    <property type="entry name" value="BETA-LACTAMASE-TYPE TRANSPEPTIDASE FOLD CONTAINING PROTEIN"/>
    <property type="match status" value="1"/>
</dbReference>
<dbReference type="AlphaFoldDB" id="A0A1M5SS25"/>
<dbReference type="InterPro" id="IPR000871">
    <property type="entry name" value="Beta-lactam_class-A"/>
</dbReference>
<organism evidence="3 4">
    <name type="scientific">Jatrophihabitans endophyticus</name>
    <dbReference type="NCBI Taxonomy" id="1206085"/>
    <lineage>
        <taxon>Bacteria</taxon>
        <taxon>Bacillati</taxon>
        <taxon>Actinomycetota</taxon>
        <taxon>Actinomycetes</taxon>
        <taxon>Jatrophihabitantales</taxon>
        <taxon>Jatrophihabitantaceae</taxon>
        <taxon>Jatrophihabitans</taxon>
    </lineage>
</organism>
<dbReference type="Proteomes" id="UP000186132">
    <property type="component" value="Unassembled WGS sequence"/>
</dbReference>
<name>A0A1M5SS25_9ACTN</name>
<dbReference type="EMBL" id="FQVU01000006">
    <property type="protein sequence ID" value="SHH41306.1"/>
    <property type="molecule type" value="Genomic_DNA"/>
</dbReference>
<dbReference type="SUPFAM" id="SSF56601">
    <property type="entry name" value="beta-lactamase/transpeptidase-like"/>
    <property type="match status" value="1"/>
</dbReference>